<dbReference type="InterPro" id="IPR051070">
    <property type="entry name" value="NF-kappa-B_inhibitor"/>
</dbReference>
<organism evidence="5 6">
    <name type="scientific">Paralvinella palmiformis</name>
    <dbReference type="NCBI Taxonomy" id="53620"/>
    <lineage>
        <taxon>Eukaryota</taxon>
        <taxon>Metazoa</taxon>
        <taxon>Spiralia</taxon>
        <taxon>Lophotrochozoa</taxon>
        <taxon>Annelida</taxon>
        <taxon>Polychaeta</taxon>
        <taxon>Sedentaria</taxon>
        <taxon>Canalipalpata</taxon>
        <taxon>Terebellida</taxon>
        <taxon>Terebelliformia</taxon>
        <taxon>Alvinellidae</taxon>
        <taxon>Paralvinella</taxon>
    </lineage>
</organism>
<sequence length="442" mass="48636">MEIQQTDSDCKEDSVLFGCPPLLHSLSSDRNEPRMRSSVNRSKLHCDRESVSTDISLPFPICSGKEQATRRDVSSCGYSSNHNPPTRMQHSSDNDECNGPASKQARVSLCSRFSNLSLDRTDQSDSVGDGGSSDCETLKANSLKQKNALGSSVRKLLSYHPETVPFYVGRRMVSAEVCPPNTDQPAVAQSPVSFWNDSNMVCSDSDDVSSITPDMVTEQDQDGDTLLHYAVIHENISLVKKIIHVIPQCSVLNILNNINQTPLHLAVITHQPQIVRLLLSRGACTETRDRNGNTALHLACRRGCLTCVQQLTIPLQQKEIDGADYHVSFQRIPQDPGLLNYDGQSCLHLAANSGSKAVLDYLLSPSVGYNVNIKHGRSGRTILHEAVCDRNLNLLIHLLRNQTGFKLDINCEAFDDSTPLRIALCNGNKEAVLLLRMSGAME</sequence>
<keyword evidence="1" id="KW-0677">Repeat</keyword>
<comment type="caution">
    <text evidence="5">The sequence shown here is derived from an EMBL/GenBank/DDBJ whole genome shotgun (WGS) entry which is preliminary data.</text>
</comment>
<dbReference type="Proteomes" id="UP001208570">
    <property type="component" value="Unassembled WGS sequence"/>
</dbReference>
<dbReference type="EMBL" id="JAODUP010000102">
    <property type="protein sequence ID" value="KAK2162187.1"/>
    <property type="molecule type" value="Genomic_DNA"/>
</dbReference>
<protein>
    <submittedName>
        <fullName evidence="5">Uncharacterized protein</fullName>
    </submittedName>
</protein>
<dbReference type="PROSITE" id="PS50088">
    <property type="entry name" value="ANK_REPEAT"/>
    <property type="match status" value="2"/>
</dbReference>
<evidence type="ECO:0000256" key="4">
    <source>
        <dbReference type="SAM" id="MobiDB-lite"/>
    </source>
</evidence>
<feature type="repeat" description="ANK" evidence="3">
    <location>
        <begin position="258"/>
        <end position="290"/>
    </location>
</feature>
<gene>
    <name evidence="5" type="ORF">LSH36_102g04056</name>
</gene>
<proteinExistence type="predicted"/>
<evidence type="ECO:0000256" key="1">
    <source>
        <dbReference type="ARBA" id="ARBA00022737"/>
    </source>
</evidence>
<keyword evidence="6" id="KW-1185">Reference proteome</keyword>
<dbReference type="SMART" id="SM00248">
    <property type="entry name" value="ANK"/>
    <property type="match status" value="6"/>
</dbReference>
<name>A0AAD9N9L9_9ANNE</name>
<dbReference type="GO" id="GO:0051059">
    <property type="term" value="F:NF-kappaB binding"/>
    <property type="evidence" value="ECO:0007669"/>
    <property type="project" value="TreeGrafter"/>
</dbReference>
<feature type="repeat" description="ANK" evidence="3">
    <location>
        <begin position="342"/>
        <end position="374"/>
    </location>
</feature>
<evidence type="ECO:0000256" key="2">
    <source>
        <dbReference type="ARBA" id="ARBA00023043"/>
    </source>
</evidence>
<dbReference type="AlphaFoldDB" id="A0AAD9N9L9"/>
<dbReference type="PANTHER" id="PTHR46680">
    <property type="entry name" value="NF-KAPPA-B INHIBITOR ALPHA"/>
    <property type="match status" value="1"/>
</dbReference>
<feature type="region of interest" description="Disordered" evidence="4">
    <location>
        <begin position="73"/>
        <end position="101"/>
    </location>
</feature>
<dbReference type="PANTHER" id="PTHR46680:SF3">
    <property type="entry name" value="NF-KAPPA-B INHIBITOR CACTUS"/>
    <property type="match status" value="1"/>
</dbReference>
<evidence type="ECO:0000256" key="3">
    <source>
        <dbReference type="PROSITE-ProRule" id="PRU00023"/>
    </source>
</evidence>
<dbReference type="GO" id="GO:0005829">
    <property type="term" value="C:cytosol"/>
    <property type="evidence" value="ECO:0007669"/>
    <property type="project" value="TreeGrafter"/>
</dbReference>
<dbReference type="GO" id="GO:0071356">
    <property type="term" value="P:cellular response to tumor necrosis factor"/>
    <property type="evidence" value="ECO:0007669"/>
    <property type="project" value="TreeGrafter"/>
</dbReference>
<evidence type="ECO:0000313" key="5">
    <source>
        <dbReference type="EMBL" id="KAK2162187.1"/>
    </source>
</evidence>
<reference evidence="5" key="1">
    <citation type="journal article" date="2023" name="Mol. Biol. Evol.">
        <title>Third-Generation Sequencing Reveals the Adaptive Role of the Epigenome in Three Deep-Sea Polychaetes.</title>
        <authorList>
            <person name="Perez M."/>
            <person name="Aroh O."/>
            <person name="Sun Y."/>
            <person name="Lan Y."/>
            <person name="Juniper S.K."/>
            <person name="Young C.R."/>
            <person name="Angers B."/>
            <person name="Qian P.Y."/>
        </authorList>
    </citation>
    <scope>NUCLEOTIDE SEQUENCE</scope>
    <source>
        <strain evidence="5">P08H-3</strain>
    </source>
</reference>
<dbReference type="PROSITE" id="PS50297">
    <property type="entry name" value="ANK_REP_REGION"/>
    <property type="match status" value="1"/>
</dbReference>
<dbReference type="InterPro" id="IPR002110">
    <property type="entry name" value="Ankyrin_rpt"/>
</dbReference>
<dbReference type="Gene3D" id="1.25.40.20">
    <property type="entry name" value="Ankyrin repeat-containing domain"/>
    <property type="match status" value="1"/>
</dbReference>
<feature type="compositionally biased region" description="Polar residues" evidence="4">
    <location>
        <begin position="76"/>
        <end position="91"/>
    </location>
</feature>
<dbReference type="InterPro" id="IPR036770">
    <property type="entry name" value="Ankyrin_rpt-contain_sf"/>
</dbReference>
<dbReference type="SUPFAM" id="SSF48403">
    <property type="entry name" value="Ankyrin repeat"/>
    <property type="match status" value="1"/>
</dbReference>
<keyword evidence="2 3" id="KW-0040">ANK repeat</keyword>
<dbReference type="Pfam" id="PF12796">
    <property type="entry name" value="Ank_2"/>
    <property type="match status" value="2"/>
</dbReference>
<feature type="region of interest" description="Disordered" evidence="4">
    <location>
        <begin position="26"/>
        <end position="45"/>
    </location>
</feature>
<evidence type="ECO:0000313" key="6">
    <source>
        <dbReference type="Proteomes" id="UP001208570"/>
    </source>
</evidence>
<accession>A0AAD9N9L9</accession>